<dbReference type="EMBL" id="JBHTMN010000011">
    <property type="protein sequence ID" value="MFD1383527.1"/>
    <property type="molecule type" value="Genomic_DNA"/>
</dbReference>
<dbReference type="NCBIfam" id="TIGR04042">
    <property type="entry name" value="MSMEG_0570_fam"/>
    <property type="match status" value="1"/>
</dbReference>
<comment type="caution">
    <text evidence="1">The sequence shown here is derived from an EMBL/GenBank/DDBJ whole genome shotgun (WGS) entry which is preliminary data.</text>
</comment>
<dbReference type="InterPro" id="IPR023846">
    <property type="entry name" value="CHP04042_MSMEG0570"/>
</dbReference>
<accession>A0ABW4B0F5</accession>
<evidence type="ECO:0000313" key="2">
    <source>
        <dbReference type="Proteomes" id="UP001597059"/>
    </source>
</evidence>
<sequence>MPVTTFNVRWPDGKQESCYSPSSVIKNYFQIEHEYTVPEFLSVCDQALNEASERVRQKYGYACSSAMDQLSTIQMQCKRYDDPNSVIVVYSIK</sequence>
<evidence type="ECO:0000313" key="1">
    <source>
        <dbReference type="EMBL" id="MFD1383527.1"/>
    </source>
</evidence>
<gene>
    <name evidence="1" type="ORF">ACFQ45_09125</name>
</gene>
<proteinExistence type="predicted"/>
<reference evidence="2" key="1">
    <citation type="journal article" date="2019" name="Int. J. Syst. Evol. Microbiol.">
        <title>The Global Catalogue of Microorganisms (GCM) 10K type strain sequencing project: providing services to taxonomists for standard genome sequencing and annotation.</title>
        <authorList>
            <consortium name="The Broad Institute Genomics Platform"/>
            <consortium name="The Broad Institute Genome Sequencing Center for Infectious Disease"/>
            <person name="Wu L."/>
            <person name="Ma J."/>
        </authorList>
    </citation>
    <scope>NUCLEOTIDE SEQUENCE [LARGE SCALE GENOMIC DNA]</scope>
    <source>
        <strain evidence="2">JCM 30774</strain>
    </source>
</reference>
<name>A0ABW4B0F5_9GAMM</name>
<keyword evidence="2" id="KW-1185">Reference proteome</keyword>
<organism evidence="1 2">
    <name type="scientific">Rhodanobacter aciditrophus</name>
    <dbReference type="NCBI Taxonomy" id="1623218"/>
    <lineage>
        <taxon>Bacteria</taxon>
        <taxon>Pseudomonadati</taxon>
        <taxon>Pseudomonadota</taxon>
        <taxon>Gammaproteobacteria</taxon>
        <taxon>Lysobacterales</taxon>
        <taxon>Rhodanobacteraceae</taxon>
        <taxon>Rhodanobacter</taxon>
    </lineage>
</organism>
<dbReference type="Proteomes" id="UP001597059">
    <property type="component" value="Unassembled WGS sequence"/>
</dbReference>
<protein>
    <submittedName>
        <fullName evidence="1">MSMEG_0570 family nitrogen starvation response protein</fullName>
    </submittedName>
</protein>
<dbReference type="RefSeq" id="WP_377366888.1">
    <property type="nucleotide sequence ID" value="NZ_JBHTMN010000011.1"/>
</dbReference>